<gene>
    <name evidence="2" type="ORF">ACFY1D_09030</name>
</gene>
<name>A0ABW6UDS0_9ACTN</name>
<dbReference type="EMBL" id="JBIAWJ010000003">
    <property type="protein sequence ID" value="MFF4521577.1"/>
    <property type="molecule type" value="Genomic_DNA"/>
</dbReference>
<evidence type="ECO:0000313" key="3">
    <source>
        <dbReference type="Proteomes" id="UP001602058"/>
    </source>
</evidence>
<reference evidence="2 3" key="1">
    <citation type="submission" date="2024-10" db="EMBL/GenBank/DDBJ databases">
        <title>The Natural Products Discovery Center: Release of the First 8490 Sequenced Strains for Exploring Actinobacteria Biosynthetic Diversity.</title>
        <authorList>
            <person name="Kalkreuter E."/>
            <person name="Kautsar S.A."/>
            <person name="Yang D."/>
            <person name="Bader C.D."/>
            <person name="Teijaro C.N."/>
            <person name="Fluegel L."/>
            <person name="Davis C.M."/>
            <person name="Simpson J.R."/>
            <person name="Lauterbach L."/>
            <person name="Steele A.D."/>
            <person name="Gui C."/>
            <person name="Meng S."/>
            <person name="Li G."/>
            <person name="Viehrig K."/>
            <person name="Ye F."/>
            <person name="Su P."/>
            <person name="Kiefer A.F."/>
            <person name="Nichols A."/>
            <person name="Cepeda A.J."/>
            <person name="Yan W."/>
            <person name="Fan B."/>
            <person name="Jiang Y."/>
            <person name="Adhikari A."/>
            <person name="Zheng C.-J."/>
            <person name="Schuster L."/>
            <person name="Cowan T.M."/>
            <person name="Smanski M.J."/>
            <person name="Chevrette M.G."/>
            <person name="De Carvalho L.P.S."/>
            <person name="Shen B."/>
        </authorList>
    </citation>
    <scope>NUCLEOTIDE SEQUENCE [LARGE SCALE GENOMIC DNA]</scope>
    <source>
        <strain evidence="2 3">NPDC001390</strain>
    </source>
</reference>
<sequence>MADNMQVKTDELRASARAADILADDNDTEISAALKGTRTAADSLSGWSLGAQLTATAADWESGLKGLQSRIRKSAQNLRTTANSTDSTESHVARTMRDVFG</sequence>
<organism evidence="2 3">
    <name type="scientific">Streptomyces bluensis</name>
    <dbReference type="NCBI Taxonomy" id="33897"/>
    <lineage>
        <taxon>Bacteria</taxon>
        <taxon>Bacillati</taxon>
        <taxon>Actinomycetota</taxon>
        <taxon>Actinomycetes</taxon>
        <taxon>Kitasatosporales</taxon>
        <taxon>Streptomycetaceae</taxon>
        <taxon>Streptomyces</taxon>
    </lineage>
</organism>
<feature type="region of interest" description="Disordered" evidence="1">
    <location>
        <begin position="75"/>
        <end position="101"/>
    </location>
</feature>
<protein>
    <recommendedName>
        <fullName evidence="4">Excreted virulence factor EspC (Type VII ESX diderm)</fullName>
    </recommendedName>
</protein>
<proteinExistence type="predicted"/>
<accession>A0ABW6UDS0</accession>
<evidence type="ECO:0000313" key="2">
    <source>
        <dbReference type="EMBL" id="MFF4521577.1"/>
    </source>
</evidence>
<evidence type="ECO:0000256" key="1">
    <source>
        <dbReference type="SAM" id="MobiDB-lite"/>
    </source>
</evidence>
<comment type="caution">
    <text evidence="2">The sequence shown here is derived from an EMBL/GenBank/DDBJ whole genome shotgun (WGS) entry which is preliminary data.</text>
</comment>
<evidence type="ECO:0008006" key="4">
    <source>
        <dbReference type="Google" id="ProtNLM"/>
    </source>
</evidence>
<keyword evidence="3" id="KW-1185">Reference proteome</keyword>
<feature type="compositionally biased region" description="Basic and acidic residues" evidence="1">
    <location>
        <begin position="88"/>
        <end position="101"/>
    </location>
</feature>
<dbReference type="Proteomes" id="UP001602058">
    <property type="component" value="Unassembled WGS sequence"/>
</dbReference>
<feature type="compositionally biased region" description="Polar residues" evidence="1">
    <location>
        <begin position="75"/>
        <end position="87"/>
    </location>
</feature>
<dbReference type="RefSeq" id="WP_351081106.1">
    <property type="nucleotide sequence ID" value="NZ_JBEOZG010000012.1"/>
</dbReference>